<dbReference type="PANTHER" id="PTHR33266">
    <property type="entry name" value="CHROMOSOME 15, WHOLE GENOME SHOTGUN SEQUENCE"/>
    <property type="match status" value="1"/>
</dbReference>
<accession>A0A067SSG0</accession>
<dbReference type="PANTHER" id="PTHR33266:SF1">
    <property type="entry name" value="F-BOX DOMAIN-CONTAINING PROTEIN"/>
    <property type="match status" value="1"/>
</dbReference>
<evidence type="ECO:0000313" key="1">
    <source>
        <dbReference type="EMBL" id="KDR72947.1"/>
    </source>
</evidence>
<dbReference type="HOGENOM" id="CLU_009568_2_0_1"/>
<protein>
    <submittedName>
        <fullName evidence="1">Uncharacterized protein</fullName>
    </submittedName>
</protein>
<dbReference type="STRING" id="685588.A0A067SSG0"/>
<sequence length="666" mass="74677">MHIQNHHNSVNGGIYGRYCAIIQSSGMGKSRTVDELGQSHLSIPINLRDATSTGYPAADHEVRNFLTRIGTKKETRQRASYFIEALFLHTNEVLAHFDPELSIENLASQFRTCMTAGQTMQQHNYFRTTFYLSVVTIADELMKGGFRVKEPTSESTSDNYPLLILVFDEAQTLMNRDEIGQPTWSNLTVIQDVLRSLVHFPVFSLFLSTTCTGEFCQSTAPLHNDPSSRIHWKVSKSIEPYTDFGFDKLASVKRVSLDGSWNLENVTQDRHISCLGRPLFGSFYGAGDDSVKDGIVDFAIQKLLRTSKNKSLDLDQSFACLSQRFPIEFVSANYISHAEKKQVEGHLRVCAKIEANFRSMTSLAPSEPLLSEAAYAVMARGRFDPLSTFKSILEGFSVHKGDRGEFLVLLLFTLARDLAVGPPNELGHPRSGRRFFGFASFMYGHLFKNCAHIPAASALELLYQDFPDAFMHFNHFVKMHSFSCIDKQNVLLLVTRGAAVLCASRLGDIDGLNVFLKAGTKIAIDNLGLLLWQVKNDASFTDIPKPDKFESMDPYKLNILKTGDAPVPVIRILFALAAERPSLHVTRHEPSIDYGAVKYDIWIAGLSPDHLKPIDLQKADVWEAILQASYGWTDVYKAETLKQEKLRRAMNPGTTADSNHWCLWAK</sequence>
<gene>
    <name evidence="1" type="ORF">GALMADRAFT_228637</name>
</gene>
<dbReference type="OrthoDB" id="107110at2759"/>
<keyword evidence="2" id="KW-1185">Reference proteome</keyword>
<proteinExistence type="predicted"/>
<dbReference type="EMBL" id="KL142387">
    <property type="protein sequence ID" value="KDR72947.1"/>
    <property type="molecule type" value="Genomic_DNA"/>
</dbReference>
<evidence type="ECO:0000313" key="2">
    <source>
        <dbReference type="Proteomes" id="UP000027222"/>
    </source>
</evidence>
<name>A0A067SSG0_GALM3</name>
<dbReference type="Proteomes" id="UP000027222">
    <property type="component" value="Unassembled WGS sequence"/>
</dbReference>
<organism evidence="1 2">
    <name type="scientific">Galerina marginata (strain CBS 339.88)</name>
    <dbReference type="NCBI Taxonomy" id="685588"/>
    <lineage>
        <taxon>Eukaryota</taxon>
        <taxon>Fungi</taxon>
        <taxon>Dikarya</taxon>
        <taxon>Basidiomycota</taxon>
        <taxon>Agaricomycotina</taxon>
        <taxon>Agaricomycetes</taxon>
        <taxon>Agaricomycetidae</taxon>
        <taxon>Agaricales</taxon>
        <taxon>Agaricineae</taxon>
        <taxon>Strophariaceae</taxon>
        <taxon>Galerina</taxon>
    </lineage>
</organism>
<dbReference type="AlphaFoldDB" id="A0A067SSG0"/>
<reference evidence="2" key="1">
    <citation type="journal article" date="2014" name="Proc. Natl. Acad. Sci. U.S.A.">
        <title>Extensive sampling of basidiomycete genomes demonstrates inadequacy of the white-rot/brown-rot paradigm for wood decay fungi.</title>
        <authorList>
            <person name="Riley R."/>
            <person name="Salamov A.A."/>
            <person name="Brown D.W."/>
            <person name="Nagy L.G."/>
            <person name="Floudas D."/>
            <person name="Held B.W."/>
            <person name="Levasseur A."/>
            <person name="Lombard V."/>
            <person name="Morin E."/>
            <person name="Otillar R."/>
            <person name="Lindquist E.A."/>
            <person name="Sun H."/>
            <person name="LaButti K.M."/>
            <person name="Schmutz J."/>
            <person name="Jabbour D."/>
            <person name="Luo H."/>
            <person name="Baker S.E."/>
            <person name="Pisabarro A.G."/>
            <person name="Walton J.D."/>
            <person name="Blanchette R.A."/>
            <person name="Henrissat B."/>
            <person name="Martin F."/>
            <person name="Cullen D."/>
            <person name="Hibbett D.S."/>
            <person name="Grigoriev I.V."/>
        </authorList>
    </citation>
    <scope>NUCLEOTIDE SEQUENCE [LARGE SCALE GENOMIC DNA]</scope>
    <source>
        <strain evidence="2">CBS 339.88</strain>
    </source>
</reference>